<keyword evidence="4" id="KW-1185">Reference proteome</keyword>
<feature type="compositionally biased region" description="Low complexity" evidence="1">
    <location>
        <begin position="204"/>
        <end position="218"/>
    </location>
</feature>
<dbReference type="SUPFAM" id="SSF48065">
    <property type="entry name" value="DBL homology domain (DH-domain)"/>
    <property type="match status" value="1"/>
</dbReference>
<dbReference type="FunFam" id="1.20.900.10:FF:000053">
    <property type="entry name" value="Rho guanyl nucleotide exchange factor, putative"/>
    <property type="match status" value="1"/>
</dbReference>
<feature type="compositionally biased region" description="Low complexity" evidence="1">
    <location>
        <begin position="1762"/>
        <end position="1771"/>
    </location>
</feature>
<feature type="region of interest" description="Disordered" evidence="1">
    <location>
        <begin position="565"/>
        <end position="669"/>
    </location>
</feature>
<dbReference type="PANTHER" id="PTHR22834">
    <property type="entry name" value="NUCLEAR FUSION PROTEIN FUS2"/>
    <property type="match status" value="1"/>
</dbReference>
<feature type="region of interest" description="Disordered" evidence="1">
    <location>
        <begin position="1611"/>
        <end position="1693"/>
    </location>
</feature>
<feature type="compositionally biased region" description="Polar residues" evidence="1">
    <location>
        <begin position="357"/>
        <end position="375"/>
    </location>
</feature>
<dbReference type="CDD" id="cd07589">
    <property type="entry name" value="BAR_DNMBP"/>
    <property type="match status" value="1"/>
</dbReference>
<dbReference type="GO" id="GO:0005085">
    <property type="term" value="F:guanyl-nucleotide exchange factor activity"/>
    <property type="evidence" value="ECO:0007669"/>
    <property type="project" value="InterPro"/>
</dbReference>
<evidence type="ECO:0000256" key="1">
    <source>
        <dbReference type="SAM" id="MobiDB-lite"/>
    </source>
</evidence>
<feature type="compositionally biased region" description="Polar residues" evidence="1">
    <location>
        <begin position="122"/>
        <end position="133"/>
    </location>
</feature>
<dbReference type="SMART" id="SM00325">
    <property type="entry name" value="RhoGEF"/>
    <property type="match status" value="1"/>
</dbReference>
<feature type="region of interest" description="Disordered" evidence="1">
    <location>
        <begin position="1762"/>
        <end position="1808"/>
    </location>
</feature>
<dbReference type="Pfam" id="PF00621">
    <property type="entry name" value="RhoGEF"/>
    <property type="match status" value="1"/>
</dbReference>
<feature type="compositionally biased region" description="Acidic residues" evidence="1">
    <location>
        <begin position="660"/>
        <end position="669"/>
    </location>
</feature>
<sequence length="1887" mass="209177">MAEPNYAYNPAVASWVQSMSLAGIEEQALDHEQHQEQHQEQHHEQHHDHHQDQHQDHHHGHDHHQGHHHHHHHHRPDDAPDSPSPDDYYKSAYTPAPAPDHEAAAAPPIPVPALDMNVMRQRQNTASSSTNIRSPPRAGPRSVSGPASSVASSRSPPHVSNKVKALAERFERSPGGDVIPSVIRSRSREPTRAAAHDPVKRHIAPTSSPASASASVPRSAKEATYGAYKFNNLKPRDRPQPAPTSPPRTARRATNASHASRSSIDQTLSPTRHSVASPSQQSIASPNRRPGLQRASSSARQLFGEIVGGQDATLPGYMIPTFSSAAREEAAQAAQIPLPPANDAQDTHADEIQLPATTFASPQHQRSQSNATTTSTRHRQSRPSSRSVQSPPRQSPPSRIPVISQRSRRSSNASEASSTAQSVKYTPTRSNRSSPNRSMNRKPVGGSTPVKTNGADHATLPALAYRGYRERGKSPARTGPSVPAVVTAPPPPASPRLRNSRERQPLQSPNAHPDSHGEHEYFSLGDQLHSKPDPLANQPGLLDGESESQTLNFSFSPSVIFPREQEAQSLSTKHSQEDTQSTSSRRQQSLSLQTSSLGIPPPTQPWSAATDFEESPTLGIPGSFVPTPPAAQHEPQEAQTQRTTREPELVLEQESKQESEQESQQEPEQELLRPAVFRAFSNEQVPELPPIEESILGVRESIPIMFNNEHLPGDVNGASTPQEENTQPFSLPRRSVQVYGHETLLPALHFKGEDSPTDSFYNRDSLHPDDSISVAPYRSAGPLHAKSDTYSVINSVLNLYHQSPVISPELASLSRQRVQQVSPIIAQHQDWASKEATETYLARILSDANGSEQGNTKEAPREQQSLPLLTPNVYQANKPSPDPANQIPAFVFPPESHRYSRGSQGSATTLIQEDASPSGSSFGNPSQETLLPNTAYNNASPSTNGLDLPQLAWTNGGLGLSMHNYMPPSPTVPSPTVQHPPRPVHSPPPPPPPSKSIDELSPISPSFPSYTFSAHTRPSPASQTEERFEQHPARAHTPVGYMHDRHYDARYSTANSVEISDKPLPEIDMSEQEPPTATEEAPPDQAKQALNKRYRILEEMLTTEHQFCIDMMIAHNIFEATASSIMTEKEKRALFSNCKDLEKFSLSLFRAFKKAAKPIVNHDMPPPTGPWSRDSTDSKSFGSAELPANLRSDEFNQFENCTLENDHQTSIGRVFLDNLEKMERLYTTYYLNSQNQHAYIKKNQGNPELTGWVVACFEQVENMTQAWDLDSLLVKPAQRLLKYPLLLESLEQVTDAEHPDLVNINKARLEILAISGRINDAKKRADTFRAATSEGKKEKSKGKGLGNAFVKAFIPKADKTKTYDEADKTFKDQEYKSREQKFGGHFFQLQIVMRDFENYLESITEHYLQLNIVFLGFITVCEVAPSVNPEIESTWRKWAMAHFELQNKALEDHKAAVRSRVLKPISDLWEMWVSYQKTIEQRKKFLLYYVKHKQAVDRGEKPDPETISSAEKFTTINDTLKLELPLLYDKTKGVMRNVMTLFMALQKDWYKTCSKKILPLLETEPQHTTSIDYDLKSYTERFKSDYNVQEQRARSFGITNSHMLLKEISSMTSPIPSDGAASGRNSSSRRTESMSSDVSGFDPRNRNSGGYGARSNMRSIDGPPRSSPAGPVYPSLYQNTNSSARNNLAPTNSREARALSAVSDNSEATIVNQERRNSARSRNHNYLGMDGVVDFDDRSSFSASVFDFPPQLGASFLSPTQSSMLSMSAPSSQPPSLPGSTRQSGVFNSALPMSETPMRGSAEELPITPGDTDEPEVLFLAASLFEFNIAHDRREGGIPYLVYVPGEIFDVIGMKGELWLARNQDDSTKTVGWIWEKHFARILPEDA</sequence>
<gene>
    <name evidence="3" type="ORF">EKO04_009419</name>
</gene>
<feature type="region of interest" description="Disordered" evidence="1">
    <location>
        <begin position="1058"/>
        <end position="1087"/>
    </location>
</feature>
<evidence type="ECO:0000313" key="3">
    <source>
        <dbReference type="EMBL" id="KAF9692321.1"/>
    </source>
</evidence>
<feature type="domain" description="DH" evidence="2">
    <location>
        <begin position="1092"/>
        <end position="1321"/>
    </location>
</feature>
<feature type="compositionally biased region" description="Polar residues" evidence="1">
    <location>
        <begin position="255"/>
        <end position="285"/>
    </location>
</feature>
<dbReference type="InterPro" id="IPR035899">
    <property type="entry name" value="DBL_dom_sf"/>
</dbReference>
<dbReference type="Proteomes" id="UP000651452">
    <property type="component" value="Unassembled WGS sequence"/>
</dbReference>
<feature type="compositionally biased region" description="Basic and acidic residues" evidence="1">
    <location>
        <begin position="28"/>
        <end position="55"/>
    </location>
</feature>
<feature type="compositionally biased region" description="Polar residues" evidence="1">
    <location>
        <begin position="1003"/>
        <end position="1023"/>
    </location>
</feature>
<feature type="compositionally biased region" description="Basic and acidic residues" evidence="1">
    <location>
        <begin position="643"/>
        <end position="659"/>
    </location>
</feature>
<feature type="region of interest" description="Disordered" evidence="1">
    <location>
        <begin position="24"/>
        <end position="108"/>
    </location>
</feature>
<feature type="compositionally biased region" description="Basic and acidic residues" evidence="1">
    <location>
        <begin position="186"/>
        <end position="200"/>
    </location>
</feature>
<feature type="compositionally biased region" description="Polar residues" evidence="1">
    <location>
        <begin position="1676"/>
        <end position="1693"/>
    </location>
</feature>
<proteinExistence type="predicted"/>
<feature type="compositionally biased region" description="Pro residues" evidence="1">
    <location>
        <begin position="967"/>
        <end position="994"/>
    </location>
</feature>
<feature type="region of interest" description="Disordered" evidence="1">
    <location>
        <begin position="964"/>
        <end position="1036"/>
    </location>
</feature>
<dbReference type="GO" id="GO:0031991">
    <property type="term" value="P:regulation of actomyosin contractile ring contraction"/>
    <property type="evidence" value="ECO:0007669"/>
    <property type="project" value="TreeGrafter"/>
</dbReference>
<evidence type="ECO:0000313" key="4">
    <source>
        <dbReference type="Proteomes" id="UP000651452"/>
    </source>
</evidence>
<feature type="compositionally biased region" description="Basic and acidic residues" evidence="1">
    <location>
        <begin position="165"/>
        <end position="174"/>
    </location>
</feature>
<dbReference type="SUPFAM" id="SSF103657">
    <property type="entry name" value="BAR/IMD domain-like"/>
    <property type="match status" value="1"/>
</dbReference>
<feature type="compositionally biased region" description="Low complexity" evidence="1">
    <location>
        <begin position="400"/>
        <end position="422"/>
    </location>
</feature>
<feature type="compositionally biased region" description="Low complexity" evidence="1">
    <location>
        <begin position="1617"/>
        <end position="1639"/>
    </location>
</feature>
<dbReference type="PANTHER" id="PTHR22834:SF20">
    <property type="entry name" value="SH3 DOMAIN-CONTAINING PROTEIN"/>
    <property type="match status" value="1"/>
</dbReference>
<feature type="region of interest" description="Disordered" evidence="1">
    <location>
        <begin position="877"/>
        <end position="950"/>
    </location>
</feature>
<organism evidence="3 4">
    <name type="scientific">Ascochyta lentis</name>
    <dbReference type="NCBI Taxonomy" id="205686"/>
    <lineage>
        <taxon>Eukaryota</taxon>
        <taxon>Fungi</taxon>
        <taxon>Dikarya</taxon>
        <taxon>Ascomycota</taxon>
        <taxon>Pezizomycotina</taxon>
        <taxon>Dothideomycetes</taxon>
        <taxon>Pleosporomycetidae</taxon>
        <taxon>Pleosporales</taxon>
        <taxon>Pleosporineae</taxon>
        <taxon>Didymellaceae</taxon>
        <taxon>Ascochyta</taxon>
    </lineage>
</organism>
<dbReference type="OrthoDB" id="10256089at2759"/>
<dbReference type="GO" id="GO:0005737">
    <property type="term" value="C:cytoplasm"/>
    <property type="evidence" value="ECO:0007669"/>
    <property type="project" value="TreeGrafter"/>
</dbReference>
<evidence type="ECO:0000259" key="2">
    <source>
        <dbReference type="PROSITE" id="PS50010"/>
    </source>
</evidence>
<feature type="compositionally biased region" description="Low complexity" evidence="1">
    <location>
        <begin position="429"/>
        <end position="438"/>
    </location>
</feature>
<dbReference type="InterPro" id="IPR000219">
    <property type="entry name" value="DH_dom"/>
</dbReference>
<feature type="region of interest" description="Disordered" evidence="1">
    <location>
        <begin position="1160"/>
        <end position="1183"/>
    </location>
</feature>
<feature type="compositionally biased region" description="Low complexity" evidence="1">
    <location>
        <begin position="139"/>
        <end position="157"/>
    </location>
</feature>
<reference evidence="3" key="1">
    <citation type="submission" date="2018-12" db="EMBL/GenBank/DDBJ databases">
        <authorList>
            <person name="Syme R.A."/>
            <person name="Farfan-Caceres L."/>
            <person name="Lichtenzveig J."/>
        </authorList>
    </citation>
    <scope>NUCLEOTIDE SEQUENCE</scope>
    <source>
        <strain evidence="3">Al4</strain>
    </source>
</reference>
<feature type="compositionally biased region" description="Basic residues" evidence="1">
    <location>
        <begin position="56"/>
        <end position="74"/>
    </location>
</feature>
<feature type="compositionally biased region" description="Low complexity" evidence="1">
    <location>
        <begin position="579"/>
        <end position="597"/>
    </location>
</feature>
<feature type="compositionally biased region" description="Low complexity" evidence="1">
    <location>
        <begin position="382"/>
        <end position="392"/>
    </location>
</feature>
<dbReference type="GO" id="GO:0032955">
    <property type="term" value="P:regulation of division septum assembly"/>
    <property type="evidence" value="ECO:0007669"/>
    <property type="project" value="TreeGrafter"/>
</dbReference>
<dbReference type="InterPro" id="IPR027267">
    <property type="entry name" value="AH/BAR_dom_sf"/>
</dbReference>
<feature type="region of interest" description="Disordered" evidence="1">
    <location>
        <begin position="122"/>
        <end position="298"/>
    </location>
</feature>
<feature type="region of interest" description="Disordered" evidence="1">
    <location>
        <begin position="357"/>
        <end position="548"/>
    </location>
</feature>
<dbReference type="PROSITE" id="PS50010">
    <property type="entry name" value="DH_2"/>
    <property type="match status" value="1"/>
</dbReference>
<feature type="compositionally biased region" description="Polar residues" evidence="1">
    <location>
        <begin position="901"/>
        <end position="945"/>
    </location>
</feature>
<accession>A0A8H7IYF0</accession>
<protein>
    <recommendedName>
        <fullName evidence="2">DH domain-containing protein</fullName>
    </recommendedName>
</protein>
<dbReference type="EMBL" id="RZGK01000018">
    <property type="protein sequence ID" value="KAF9692321.1"/>
    <property type="molecule type" value="Genomic_DNA"/>
</dbReference>
<name>A0A8H7IYF0_9PLEO</name>
<reference evidence="3" key="2">
    <citation type="submission" date="2020-09" db="EMBL/GenBank/DDBJ databases">
        <title>Reference genome assembly for Australian Ascochyta lentis isolate Al4.</title>
        <authorList>
            <person name="Lee R.C."/>
            <person name="Farfan-Caceres L.M."/>
            <person name="Debler J.W."/>
            <person name="Williams A.H."/>
            <person name="Henares B.M."/>
        </authorList>
    </citation>
    <scope>NUCLEOTIDE SEQUENCE</scope>
    <source>
        <strain evidence="3">Al4</strain>
    </source>
</reference>
<dbReference type="Gene3D" id="1.20.900.10">
    <property type="entry name" value="Dbl homology (DH) domain"/>
    <property type="match status" value="1"/>
</dbReference>
<comment type="caution">
    <text evidence="3">The sequence shown here is derived from an EMBL/GenBank/DDBJ whole genome shotgun (WGS) entry which is preliminary data.</text>
</comment>
<dbReference type="InterPro" id="IPR051492">
    <property type="entry name" value="Dynamin-Rho_GEF"/>
</dbReference>
<dbReference type="Gene3D" id="1.20.1270.60">
    <property type="entry name" value="Arfaptin homology (AH) domain/BAR domain"/>
    <property type="match status" value="1"/>
</dbReference>